<dbReference type="CDD" id="cd14792">
    <property type="entry name" value="GH27"/>
    <property type="match status" value="1"/>
</dbReference>
<evidence type="ECO:0000256" key="8">
    <source>
        <dbReference type="ARBA" id="ARBA00023295"/>
    </source>
</evidence>
<keyword evidence="13" id="KW-1185">Reference proteome</keyword>
<dbReference type="InterPro" id="IPR013785">
    <property type="entry name" value="Aldolase_TIM"/>
</dbReference>
<evidence type="ECO:0000313" key="12">
    <source>
        <dbReference type="EMBL" id="TCK21071.1"/>
    </source>
</evidence>
<evidence type="ECO:0000256" key="9">
    <source>
        <dbReference type="RuleBase" id="RU361168"/>
    </source>
</evidence>
<dbReference type="InterPro" id="IPR013780">
    <property type="entry name" value="Glyco_hydro_b"/>
</dbReference>
<evidence type="ECO:0000256" key="10">
    <source>
        <dbReference type="SAM" id="MobiDB-lite"/>
    </source>
</evidence>
<dbReference type="Gene3D" id="2.60.40.1180">
    <property type="entry name" value="Golgi alpha-mannosidase II"/>
    <property type="match status" value="1"/>
</dbReference>
<feature type="domain" description="Alpha galactosidase C-terminal" evidence="11">
    <location>
        <begin position="408"/>
        <end position="484"/>
    </location>
</feature>
<dbReference type="GO" id="GO:0004557">
    <property type="term" value="F:alpha-galactosidase activity"/>
    <property type="evidence" value="ECO:0007669"/>
    <property type="project" value="UniProtKB-EC"/>
</dbReference>
<gene>
    <name evidence="12" type="ORF">EV378_5046</name>
</gene>
<comment type="catalytic activity">
    <reaction evidence="9">
        <text>Hydrolysis of terminal, non-reducing alpha-D-galactose residues in alpha-D-galactosides, including galactose oligosaccharides, galactomannans and galactolipids.</text>
        <dbReference type="EC" id="3.2.1.22"/>
    </reaction>
</comment>
<evidence type="ECO:0000256" key="1">
    <source>
        <dbReference type="ARBA" id="ARBA00004613"/>
    </source>
</evidence>
<name>A0A4R1HJB2_PSEEN</name>
<keyword evidence="4" id="KW-0732">Signal</keyword>
<evidence type="ECO:0000256" key="2">
    <source>
        <dbReference type="ARBA" id="ARBA00009743"/>
    </source>
</evidence>
<comment type="caution">
    <text evidence="12">The sequence shown here is derived from an EMBL/GenBank/DDBJ whole genome shotgun (WGS) entry which is preliminary data.</text>
</comment>
<dbReference type="PANTHER" id="PTHR11452">
    <property type="entry name" value="ALPHA-GALACTOSIDASE/ALPHA-N-ACETYLGALACTOSAMINIDASE"/>
    <property type="match status" value="1"/>
</dbReference>
<feature type="compositionally biased region" description="Low complexity" evidence="10">
    <location>
        <begin position="32"/>
        <end position="47"/>
    </location>
</feature>
<proteinExistence type="inferred from homology"/>
<dbReference type="InterPro" id="IPR006215">
    <property type="entry name" value="Glyco_hydro_melibiase"/>
</dbReference>
<keyword evidence="3" id="KW-0964">Secreted</keyword>
<dbReference type="PANTHER" id="PTHR11452:SF75">
    <property type="entry name" value="ALPHA-GALACTOSIDASE MEL1"/>
    <property type="match status" value="1"/>
</dbReference>
<dbReference type="EC" id="3.2.1.22" evidence="9"/>
<dbReference type="Proteomes" id="UP000295560">
    <property type="component" value="Unassembled WGS sequence"/>
</dbReference>
<evidence type="ECO:0000313" key="13">
    <source>
        <dbReference type="Proteomes" id="UP000295560"/>
    </source>
</evidence>
<comment type="similarity">
    <text evidence="2 9">Belongs to the glycosyl hydrolase 27 family.</text>
</comment>
<dbReference type="GO" id="GO:0005975">
    <property type="term" value="P:carbohydrate metabolic process"/>
    <property type="evidence" value="ECO:0007669"/>
    <property type="project" value="InterPro"/>
</dbReference>
<evidence type="ECO:0000259" key="11">
    <source>
        <dbReference type="Pfam" id="PF17801"/>
    </source>
</evidence>
<dbReference type="SUPFAM" id="SSF51011">
    <property type="entry name" value="Glycosyl hydrolase domain"/>
    <property type="match status" value="1"/>
</dbReference>
<evidence type="ECO:0000256" key="5">
    <source>
        <dbReference type="ARBA" id="ARBA00022801"/>
    </source>
</evidence>
<dbReference type="FunFam" id="2.60.40.1180:FF:000008">
    <property type="entry name" value="Alpha-galactosidase"/>
    <property type="match status" value="1"/>
</dbReference>
<keyword evidence="8 9" id="KW-0326">Glycosidase</keyword>
<dbReference type="Pfam" id="PF17801">
    <property type="entry name" value="Melibiase_C"/>
    <property type="match status" value="1"/>
</dbReference>
<accession>A0A4R1HJB2</accession>
<dbReference type="EMBL" id="SMFZ01000002">
    <property type="protein sequence ID" value="TCK21071.1"/>
    <property type="molecule type" value="Genomic_DNA"/>
</dbReference>
<sequence length="488" mass="51263">MSGGTLGTWNPTTTPRPAPGGGCPCRPPGPGPRSCRSAPRPALPRSARSARSRGRRCSPGTGRTGGRRTSRGNGLSSRSGNAVGWLLALLLLAGACASPPDPGHRTSAVARPPMGWNSWNTFGCAIDENRILAAAGALVTSGMRDAGYRYVVVDDCWQAPARAADGALQADPVRFPHGMAWLGDRIHAMGLRFGIYQSPEEQTCAEYGGTLLGATGALGHEDQDARTFADWGVDYLKYDWCSPHGTIDDQVTAFATMDRALRATGRDIVYSINPNSAHFNSGPYYDWGRVADLWRTTEDVADAWSTGCVSDCAMGVTEILDAQAPLAGRAGPGRWNDPDMLEVGVRGTFTPDENRAHMTMWAMMAAPLMAGNDVTAMPADVRDVLTAPGAVAVDQDPLGRQATRLRTDGRAEVWARPLADGSVAVALLNRGDAPTSIATSASEAGLPASAAYRVSDVWAGTSATTASPDLAATVPAHGVAFYRVTPTG</sequence>
<dbReference type="PRINTS" id="PR00740">
    <property type="entry name" value="GLHYDRLASE27"/>
</dbReference>
<dbReference type="SUPFAM" id="SSF51445">
    <property type="entry name" value="(Trans)glycosidases"/>
    <property type="match status" value="1"/>
</dbReference>
<keyword evidence="5 9" id="KW-0378">Hydrolase</keyword>
<comment type="subcellular location">
    <subcellularLocation>
        <location evidence="1">Secreted</location>
    </subcellularLocation>
</comment>
<keyword evidence="7" id="KW-0325">Glycoprotein</keyword>
<evidence type="ECO:0000256" key="6">
    <source>
        <dbReference type="ARBA" id="ARBA00023157"/>
    </source>
</evidence>
<dbReference type="PRINTS" id="PR00748">
    <property type="entry name" value="MELIBIASE"/>
</dbReference>
<dbReference type="Pfam" id="PF16499">
    <property type="entry name" value="Melibiase_2"/>
    <property type="match status" value="1"/>
</dbReference>
<dbReference type="InterPro" id="IPR002241">
    <property type="entry name" value="Glyco_hydro_27"/>
</dbReference>
<organism evidence="12 13">
    <name type="scientific">Pseudonocardia endophytica</name>
    <dbReference type="NCBI Taxonomy" id="401976"/>
    <lineage>
        <taxon>Bacteria</taxon>
        <taxon>Bacillati</taxon>
        <taxon>Actinomycetota</taxon>
        <taxon>Actinomycetes</taxon>
        <taxon>Pseudonocardiales</taxon>
        <taxon>Pseudonocardiaceae</taxon>
        <taxon>Pseudonocardia</taxon>
    </lineage>
</organism>
<dbReference type="InterPro" id="IPR017853">
    <property type="entry name" value="GH"/>
</dbReference>
<evidence type="ECO:0000256" key="7">
    <source>
        <dbReference type="ARBA" id="ARBA00023180"/>
    </source>
</evidence>
<dbReference type="GO" id="GO:0005576">
    <property type="term" value="C:extracellular region"/>
    <property type="evidence" value="ECO:0007669"/>
    <property type="project" value="UniProtKB-SubCell"/>
</dbReference>
<keyword evidence="6 9" id="KW-1015">Disulfide bond</keyword>
<evidence type="ECO:0000256" key="4">
    <source>
        <dbReference type="ARBA" id="ARBA00022729"/>
    </source>
</evidence>
<feature type="region of interest" description="Disordered" evidence="10">
    <location>
        <begin position="1"/>
        <end position="78"/>
    </location>
</feature>
<evidence type="ECO:0000256" key="3">
    <source>
        <dbReference type="ARBA" id="ARBA00022525"/>
    </source>
</evidence>
<dbReference type="Gene3D" id="3.20.20.70">
    <property type="entry name" value="Aldolase class I"/>
    <property type="match status" value="1"/>
</dbReference>
<dbReference type="AlphaFoldDB" id="A0A4R1HJB2"/>
<dbReference type="InterPro" id="IPR041233">
    <property type="entry name" value="Melibiase_C"/>
</dbReference>
<protein>
    <recommendedName>
        <fullName evidence="9">Alpha-galactosidase</fullName>
        <ecNumber evidence="9">3.2.1.22</ecNumber>
    </recommendedName>
    <alternativeName>
        <fullName evidence="9">Melibiase</fullName>
    </alternativeName>
</protein>
<reference evidence="12 13" key="1">
    <citation type="submission" date="2019-03" db="EMBL/GenBank/DDBJ databases">
        <title>Sequencing the genomes of 1000 actinobacteria strains.</title>
        <authorList>
            <person name="Klenk H.-P."/>
        </authorList>
    </citation>
    <scope>NUCLEOTIDE SEQUENCE [LARGE SCALE GENOMIC DNA]</scope>
    <source>
        <strain evidence="12 13">DSM 44969</strain>
    </source>
</reference>